<accession>A0A2U0I5M5</accession>
<protein>
    <recommendedName>
        <fullName evidence="11">Superfamily II DNA or RNA helicase</fullName>
    </recommendedName>
</protein>
<evidence type="ECO:0000256" key="3">
    <source>
        <dbReference type="ARBA" id="ARBA00022806"/>
    </source>
</evidence>
<dbReference type="AlphaFoldDB" id="A0A2U0I5M5"/>
<dbReference type="PROSITE" id="PS51194">
    <property type="entry name" value="HELICASE_CTER"/>
    <property type="match status" value="1"/>
</dbReference>
<evidence type="ECO:0000313" key="10">
    <source>
        <dbReference type="Proteomes" id="UP000245962"/>
    </source>
</evidence>
<evidence type="ECO:0000313" key="9">
    <source>
        <dbReference type="EMBL" id="PVW16406.1"/>
    </source>
</evidence>
<dbReference type="Gene3D" id="3.40.50.300">
    <property type="entry name" value="P-loop containing nucleotide triphosphate hydrolases"/>
    <property type="match status" value="2"/>
</dbReference>
<keyword evidence="3" id="KW-0347">Helicase</keyword>
<dbReference type="InterPro" id="IPR001736">
    <property type="entry name" value="PLipase_D/transphosphatidylase"/>
</dbReference>
<dbReference type="SMART" id="SM00490">
    <property type="entry name" value="HELICc"/>
    <property type="match status" value="1"/>
</dbReference>
<sequence>MRFKVIDFPSTYSYSSDSKYIPLEFYNEVFPVSKTVDMFLGYFNSYTFSVLSESFAEFIYYGGNIRIITNHYYTSDDFNNLIREEENTENYNKVENIVTDLLKLKNALDTRGQLFFDCLKYLKKQKRLKLQPVFFGKQDMAHHKKMIFYDGEMSILTQGSMNFTPAGIAKNGESFQIEVPWNGEVSRERIKKEKEHFEKVFNQEHKGYRYLKSDDLEAVIDKIGNEKELKDLLIDTIDMDAENNEYISRVKKLKEKRKKKFEEIIDKIENEPNFPFPQGPRDYQQEAYERWYENDFSGVFAMATGTGKTITSLNCLLQGYKQEKKYNAIILVPSIALLNQWEEEVGEFNFQNILKVGGGNNWEKDLANYVSNYSWGIKKDLIIISTYGSFVTDRFQKYFNKVQENFLLIADEAHNMGASQIKKRLPTVKVNSKIGLSATPKRIYDPEGTDAIDAFFNDSPPYIYSFSMERALKEERLTEYKYFPKIVELQDEELERYIELSKKLLRYFDFDKGVFKKDPIVEKLLLIRKNIIHKAHNKINCFKNIISDLEKQEKLKYVFTYVPEGYVYDDQGDGERMLNHFMKAAIGIKPGLKINSYTAEDDDLKGILTGFSEGKIEMLFAMKMLDEGVDVPRAEVGVFCSSTGNPRQFIQRRGRLLRKHDEKSFATIYDMVVVPSMNANNTNTFRMEKSQVKAELRRVAYFSSLSMNFYDTRDELQSLCSKYELNIDEIIDEL</sequence>
<dbReference type="Pfam" id="PF04851">
    <property type="entry name" value="ResIII"/>
    <property type="match status" value="1"/>
</dbReference>
<evidence type="ECO:0000256" key="1">
    <source>
        <dbReference type="ARBA" id="ARBA00022741"/>
    </source>
</evidence>
<dbReference type="InterPro" id="IPR027417">
    <property type="entry name" value="P-loop_NTPase"/>
</dbReference>
<dbReference type="EMBL" id="QEHR01000002">
    <property type="protein sequence ID" value="PVW16406.1"/>
    <property type="molecule type" value="Genomic_DNA"/>
</dbReference>
<feature type="coiled-coil region" evidence="5">
    <location>
        <begin position="243"/>
        <end position="271"/>
    </location>
</feature>
<evidence type="ECO:0000256" key="5">
    <source>
        <dbReference type="SAM" id="Coils"/>
    </source>
</evidence>
<keyword evidence="1" id="KW-0547">Nucleotide-binding</keyword>
<evidence type="ECO:0000256" key="4">
    <source>
        <dbReference type="ARBA" id="ARBA00022840"/>
    </source>
</evidence>
<feature type="domain" description="Helicase C-terminal" evidence="8">
    <location>
        <begin position="554"/>
        <end position="700"/>
    </location>
</feature>
<evidence type="ECO:0000259" key="7">
    <source>
        <dbReference type="PROSITE" id="PS51192"/>
    </source>
</evidence>
<comment type="caution">
    <text evidence="9">The sequence shown here is derived from an EMBL/GenBank/DDBJ whole genome shotgun (WGS) entry which is preliminary data.</text>
</comment>
<dbReference type="PROSITE" id="PS50035">
    <property type="entry name" value="PLD"/>
    <property type="match status" value="1"/>
</dbReference>
<keyword evidence="10" id="KW-1185">Reference proteome</keyword>
<dbReference type="SMART" id="SM00487">
    <property type="entry name" value="DEXDc"/>
    <property type="match status" value="1"/>
</dbReference>
<feature type="domain" description="PLD phosphodiesterase" evidence="6">
    <location>
        <begin position="138"/>
        <end position="167"/>
    </location>
</feature>
<dbReference type="InterPro" id="IPR001650">
    <property type="entry name" value="Helicase_C-like"/>
</dbReference>
<reference evidence="9 10" key="1">
    <citation type="submission" date="2018-04" db="EMBL/GenBank/DDBJ databases">
        <title>Marixanthomonas spongiae HN-E44 sp. nov., isolated from a marine sponge.</title>
        <authorList>
            <person name="Luo L."/>
            <person name="Zhuang L."/>
        </authorList>
    </citation>
    <scope>NUCLEOTIDE SEQUENCE [LARGE SCALE GENOMIC DNA]</scope>
    <source>
        <strain evidence="9 10">HN-E44</strain>
    </source>
</reference>
<evidence type="ECO:0000259" key="6">
    <source>
        <dbReference type="PROSITE" id="PS50035"/>
    </source>
</evidence>
<dbReference type="InterPro" id="IPR006935">
    <property type="entry name" value="Helicase/UvrB_N"/>
</dbReference>
<gene>
    <name evidence="9" type="ORF">DDV96_03875</name>
</gene>
<organism evidence="9 10">
    <name type="scientific">Marixanthomonas spongiae</name>
    <dbReference type="NCBI Taxonomy" id="2174845"/>
    <lineage>
        <taxon>Bacteria</taxon>
        <taxon>Pseudomonadati</taxon>
        <taxon>Bacteroidota</taxon>
        <taxon>Flavobacteriia</taxon>
        <taxon>Flavobacteriales</taxon>
        <taxon>Flavobacteriaceae</taxon>
        <taxon>Marixanthomonas</taxon>
    </lineage>
</organism>
<dbReference type="InterPro" id="IPR050615">
    <property type="entry name" value="ATP-dep_DNA_Helicase"/>
</dbReference>
<keyword evidence="4" id="KW-0067">ATP-binding</keyword>
<keyword evidence="2" id="KW-0378">Hydrolase</keyword>
<proteinExistence type="predicted"/>
<evidence type="ECO:0000256" key="2">
    <source>
        <dbReference type="ARBA" id="ARBA00022801"/>
    </source>
</evidence>
<dbReference type="InterPro" id="IPR014001">
    <property type="entry name" value="Helicase_ATP-bd"/>
</dbReference>
<dbReference type="GO" id="GO:0003677">
    <property type="term" value="F:DNA binding"/>
    <property type="evidence" value="ECO:0007669"/>
    <property type="project" value="InterPro"/>
</dbReference>
<evidence type="ECO:0000259" key="8">
    <source>
        <dbReference type="PROSITE" id="PS51194"/>
    </source>
</evidence>
<dbReference type="RefSeq" id="WP_116693425.1">
    <property type="nucleotide sequence ID" value="NZ_QEHR01000002.1"/>
</dbReference>
<dbReference type="PANTHER" id="PTHR11274:SF0">
    <property type="entry name" value="GENERAL TRANSCRIPTION AND DNA REPAIR FACTOR IIH HELICASE SUBUNIT XPB"/>
    <property type="match status" value="1"/>
</dbReference>
<dbReference type="PROSITE" id="PS51192">
    <property type="entry name" value="HELICASE_ATP_BIND_1"/>
    <property type="match status" value="1"/>
</dbReference>
<feature type="domain" description="Helicase ATP-binding" evidence="7">
    <location>
        <begin position="289"/>
        <end position="458"/>
    </location>
</feature>
<dbReference type="PANTHER" id="PTHR11274">
    <property type="entry name" value="RAD25/XP-B DNA REPAIR HELICASE"/>
    <property type="match status" value="1"/>
</dbReference>
<dbReference type="GO" id="GO:0005524">
    <property type="term" value="F:ATP binding"/>
    <property type="evidence" value="ECO:0007669"/>
    <property type="project" value="UniProtKB-KW"/>
</dbReference>
<dbReference type="Pfam" id="PF00271">
    <property type="entry name" value="Helicase_C"/>
    <property type="match status" value="1"/>
</dbReference>
<dbReference type="SUPFAM" id="SSF52540">
    <property type="entry name" value="P-loop containing nucleoside triphosphate hydrolases"/>
    <property type="match status" value="2"/>
</dbReference>
<dbReference type="CDD" id="cd17926">
    <property type="entry name" value="DEXHc_RE"/>
    <property type="match status" value="1"/>
</dbReference>
<evidence type="ECO:0008006" key="11">
    <source>
        <dbReference type="Google" id="ProtNLM"/>
    </source>
</evidence>
<name>A0A2U0I5M5_9FLAO</name>
<dbReference type="OrthoDB" id="9804145at2"/>
<dbReference type="GO" id="GO:0016787">
    <property type="term" value="F:hydrolase activity"/>
    <property type="evidence" value="ECO:0007669"/>
    <property type="project" value="UniProtKB-KW"/>
</dbReference>
<dbReference type="Proteomes" id="UP000245962">
    <property type="component" value="Unassembled WGS sequence"/>
</dbReference>
<dbReference type="GO" id="GO:0004386">
    <property type="term" value="F:helicase activity"/>
    <property type="evidence" value="ECO:0007669"/>
    <property type="project" value="UniProtKB-KW"/>
</dbReference>
<dbReference type="GO" id="GO:0006793">
    <property type="term" value="P:phosphorus metabolic process"/>
    <property type="evidence" value="ECO:0007669"/>
    <property type="project" value="UniProtKB-ARBA"/>
</dbReference>
<keyword evidence="5" id="KW-0175">Coiled coil</keyword>